<dbReference type="CDD" id="cd00614">
    <property type="entry name" value="CGS_like"/>
    <property type="match status" value="1"/>
</dbReference>
<dbReference type="EC" id="2.5.1.48" evidence="4"/>
<name>A0ABV7UPB1_9GAMM</name>
<dbReference type="Gene3D" id="3.40.640.10">
    <property type="entry name" value="Type I PLP-dependent aspartate aminotransferase-like (Major domain)"/>
    <property type="match status" value="1"/>
</dbReference>
<dbReference type="SUPFAM" id="SSF53383">
    <property type="entry name" value="PLP-dependent transferases"/>
    <property type="match status" value="1"/>
</dbReference>
<dbReference type="InterPro" id="IPR000277">
    <property type="entry name" value="Cys/Met-Metab_PyrdxlP-dep_enz"/>
</dbReference>
<protein>
    <submittedName>
        <fullName evidence="4">Cystathionine gamma-synthase</fullName>
        <ecNumber evidence="4">2.5.1.48</ecNumber>
    </submittedName>
</protein>
<accession>A0ABV7UPB1</accession>
<comment type="caution">
    <text evidence="4">The sequence shown here is derived from an EMBL/GenBank/DDBJ whole genome shotgun (WGS) entry which is preliminary data.</text>
</comment>
<comment type="cofactor">
    <cofactor evidence="1 3">
        <name>pyridoxal 5'-phosphate</name>
        <dbReference type="ChEBI" id="CHEBI:597326"/>
    </cofactor>
</comment>
<keyword evidence="5" id="KW-1185">Reference proteome</keyword>
<dbReference type="InterPro" id="IPR011821">
    <property type="entry name" value="O_succ_thio_ly"/>
</dbReference>
<dbReference type="Pfam" id="PF01053">
    <property type="entry name" value="Cys_Met_Meta_PP"/>
    <property type="match status" value="1"/>
</dbReference>
<dbReference type="PIRSF" id="PIRSF001434">
    <property type="entry name" value="CGS"/>
    <property type="match status" value="1"/>
</dbReference>
<dbReference type="InterPro" id="IPR015422">
    <property type="entry name" value="PyrdxlP-dep_Trfase_small"/>
</dbReference>
<dbReference type="GO" id="GO:0003962">
    <property type="term" value="F:cystathionine gamma-synthase activity"/>
    <property type="evidence" value="ECO:0007669"/>
    <property type="project" value="UniProtKB-EC"/>
</dbReference>
<organism evidence="4 5">
    <name type="scientific">Luteimonas notoginsengisoli</name>
    <dbReference type="NCBI Taxonomy" id="1578200"/>
    <lineage>
        <taxon>Bacteria</taxon>
        <taxon>Pseudomonadati</taxon>
        <taxon>Pseudomonadota</taxon>
        <taxon>Gammaproteobacteria</taxon>
        <taxon>Lysobacterales</taxon>
        <taxon>Lysobacteraceae</taxon>
        <taxon>Luteimonas</taxon>
    </lineage>
</organism>
<dbReference type="PANTHER" id="PTHR11808:SF75">
    <property type="entry name" value="CYSTATHIONINE GAMMA-SYNTHASE"/>
    <property type="match status" value="1"/>
</dbReference>
<gene>
    <name evidence="4" type="primary">metB</name>
    <name evidence="4" type="ORF">ACFOM9_01595</name>
</gene>
<evidence type="ECO:0000256" key="3">
    <source>
        <dbReference type="RuleBase" id="RU362118"/>
    </source>
</evidence>
<evidence type="ECO:0000256" key="1">
    <source>
        <dbReference type="ARBA" id="ARBA00001933"/>
    </source>
</evidence>
<dbReference type="PANTHER" id="PTHR11808">
    <property type="entry name" value="TRANS-SULFURATION ENZYME FAMILY MEMBER"/>
    <property type="match status" value="1"/>
</dbReference>
<dbReference type="InterPro" id="IPR015424">
    <property type="entry name" value="PyrdxlP-dep_Trfase"/>
</dbReference>
<keyword evidence="2 3" id="KW-0663">Pyridoxal phosphate</keyword>
<sequence length="421" mass="44250">MSFRDLSIGGACLVAATRAVRAGIDRDEAFGAVTPPLVLSSNFSFAGFDDKRRYDYTRSGNPTRDLLGDALAELEGGAGGTITATGMAAITLVLHALLQPGDRLVVPHDGYGGSWRLFKALAAKGAFELVLADLTDPRALAVALAPVDGRPAPKLVWIETPSNPLLRITDLRLVIDAAHRAGALAVVDNTFLSPALQTPIADFGADAVVHSTTKYINGHSDVVGGAVVARTPELHDRFTWWANCLGITGAPFDSFLTLRGLRTLDARLRVHQENATAIAARLDAHPAVAALHYPGLASHPGHALALRQQKGFGGMLSVELGGDDDATREQAVRAFLDGLRCFTLAESLGGVESLVAHPATMTHAAMSPEARAEAGISNGLLRLSVGIEALADLQADLEAALGRALAVIEGCRRKRPQLVDA</sequence>
<dbReference type="Proteomes" id="UP001595724">
    <property type="component" value="Unassembled WGS sequence"/>
</dbReference>
<keyword evidence="4" id="KW-0808">Transferase</keyword>
<dbReference type="InterPro" id="IPR015421">
    <property type="entry name" value="PyrdxlP-dep_Trfase_major"/>
</dbReference>
<evidence type="ECO:0000313" key="4">
    <source>
        <dbReference type="EMBL" id="MFC3658770.1"/>
    </source>
</evidence>
<comment type="similarity">
    <text evidence="3">Belongs to the trans-sulfuration enzymes family.</text>
</comment>
<dbReference type="NCBIfam" id="TIGR02080">
    <property type="entry name" value="O_succ_thio_ly"/>
    <property type="match status" value="1"/>
</dbReference>
<proteinExistence type="inferred from homology"/>
<evidence type="ECO:0000256" key="2">
    <source>
        <dbReference type="ARBA" id="ARBA00022898"/>
    </source>
</evidence>
<dbReference type="RefSeq" id="WP_386705526.1">
    <property type="nucleotide sequence ID" value="NZ_JBHRYF010000001.1"/>
</dbReference>
<reference evidence="5" key="1">
    <citation type="journal article" date="2019" name="Int. J. Syst. Evol. Microbiol.">
        <title>The Global Catalogue of Microorganisms (GCM) 10K type strain sequencing project: providing services to taxonomists for standard genome sequencing and annotation.</title>
        <authorList>
            <consortium name="The Broad Institute Genomics Platform"/>
            <consortium name="The Broad Institute Genome Sequencing Center for Infectious Disease"/>
            <person name="Wu L."/>
            <person name="Ma J."/>
        </authorList>
    </citation>
    <scope>NUCLEOTIDE SEQUENCE [LARGE SCALE GENOMIC DNA]</scope>
    <source>
        <strain evidence="5">KCTC 42211</strain>
    </source>
</reference>
<dbReference type="Gene3D" id="3.90.1150.10">
    <property type="entry name" value="Aspartate Aminotransferase, domain 1"/>
    <property type="match status" value="1"/>
</dbReference>
<evidence type="ECO:0000313" key="5">
    <source>
        <dbReference type="Proteomes" id="UP001595724"/>
    </source>
</evidence>
<dbReference type="EMBL" id="JBHRYF010000001">
    <property type="protein sequence ID" value="MFC3658770.1"/>
    <property type="molecule type" value="Genomic_DNA"/>
</dbReference>